<dbReference type="EMBL" id="JAACVF010000178">
    <property type="protein sequence ID" value="NCN65612.1"/>
    <property type="molecule type" value="Genomic_DNA"/>
</dbReference>
<organism evidence="1 3">
    <name type="scientific">Candidatus Altarchaeum hamiconexum</name>
    <dbReference type="NCBI Taxonomy" id="1803513"/>
    <lineage>
        <taxon>Archaea</taxon>
        <taxon>Candidatus Altarchaeota</taxon>
        <taxon>Candidatus Altiarchaeia</taxon>
        <taxon>Candidatus Altarchaeales</taxon>
        <taxon>Candidatus Altarchaeaceae</taxon>
        <taxon>Candidatus Altarchaeum</taxon>
    </lineage>
</organism>
<accession>A0A8J8CIB6</accession>
<comment type="caution">
    <text evidence="1">The sequence shown here is derived from an EMBL/GenBank/DDBJ whole genome shotgun (WGS) entry which is preliminary data.</text>
</comment>
<gene>
    <name evidence="2" type="ORF">GW779_06615</name>
    <name evidence="1" type="ORF">GW910_06105</name>
</gene>
<reference evidence="1" key="1">
    <citation type="submission" date="2019-11" db="EMBL/GenBank/DDBJ databases">
        <title>Lipid analysis of CO2-rich subsurface aquifers suggests an autotrophy-based deep biosphere with lysolipids enriched in CPR bacteria.</title>
        <authorList>
            <person name="Probst A.J."/>
            <person name="Elling F.J."/>
            <person name="Castelle C.J."/>
            <person name="Zhu Q."/>
            <person name="Elvert M."/>
            <person name="Birarda G."/>
            <person name="Holman H.-Y."/>
            <person name="Lane K.R."/>
            <person name="Ladd B."/>
            <person name="Ryan M.C."/>
            <person name="Woyke T."/>
            <person name="Hinrichs K.-U."/>
            <person name="Banfield J.F."/>
        </authorList>
    </citation>
    <scope>NUCLEOTIDE SEQUENCE</scope>
    <source>
        <strain evidence="1">CG_2015-01_33_1645</strain>
        <strain evidence="2">CG_2015-04_33_537</strain>
    </source>
</reference>
<dbReference type="Proteomes" id="UP000738826">
    <property type="component" value="Unassembled WGS sequence"/>
</dbReference>
<name>A0A8J8CIB6_9ARCH</name>
<sequence>MVMTAKQYGADFVFIGALTLFGNGDADCKTLYYKFLEKHYPELVPKYKGL</sequence>
<dbReference type="Proteomes" id="UP000768163">
    <property type="component" value="Unassembled WGS sequence"/>
</dbReference>
<evidence type="ECO:0000313" key="2">
    <source>
        <dbReference type="EMBL" id="NCS92051.1"/>
    </source>
</evidence>
<proteinExistence type="predicted"/>
<dbReference type="AlphaFoldDB" id="A0A8J8CIB6"/>
<evidence type="ECO:0000313" key="1">
    <source>
        <dbReference type="EMBL" id="NCN65612.1"/>
    </source>
</evidence>
<evidence type="ECO:0000313" key="3">
    <source>
        <dbReference type="Proteomes" id="UP000768163"/>
    </source>
</evidence>
<dbReference type="EMBL" id="JAACQH010000165">
    <property type="protein sequence ID" value="NCS92051.1"/>
    <property type="molecule type" value="Genomic_DNA"/>
</dbReference>
<protein>
    <submittedName>
        <fullName evidence="1">Uncharacterized protein</fullName>
    </submittedName>
</protein>